<protein>
    <submittedName>
        <fullName evidence="2">Uncharacterized protein</fullName>
    </submittedName>
</protein>
<evidence type="ECO:0000256" key="1">
    <source>
        <dbReference type="SAM" id="MobiDB-lite"/>
    </source>
</evidence>
<name>A0ABQ9IGE3_9NEOP</name>
<feature type="region of interest" description="Disordered" evidence="1">
    <location>
        <begin position="1"/>
        <end position="30"/>
    </location>
</feature>
<sequence length="188" mass="20761">MEQRWNSRLGGKRKFQRKPVDQRASTGTIPTCESLGATPPGIEPIRLCRRLAAVAERLAWSSPTKATRAQSPAGSAGFRMWESCRTMPLVGGSSQRSAVSPALSFRRRPILTSITLIGSQDHAVKSRPNLFTHSCPRVHEGCMTPTREAVFEATSHLRGLSYLVVKTHPRENPPTNGIVRHDSHTRKS</sequence>
<proteinExistence type="predicted"/>
<dbReference type="EMBL" id="JARBHB010000001">
    <property type="protein sequence ID" value="KAJ8895709.1"/>
    <property type="molecule type" value="Genomic_DNA"/>
</dbReference>
<gene>
    <name evidence="2" type="ORF">PR048_001046</name>
</gene>
<evidence type="ECO:0000313" key="2">
    <source>
        <dbReference type="EMBL" id="KAJ8895709.1"/>
    </source>
</evidence>
<evidence type="ECO:0000313" key="3">
    <source>
        <dbReference type="Proteomes" id="UP001159363"/>
    </source>
</evidence>
<accession>A0ABQ9IGE3</accession>
<feature type="region of interest" description="Disordered" evidence="1">
    <location>
        <begin position="167"/>
        <end position="188"/>
    </location>
</feature>
<dbReference type="Proteomes" id="UP001159363">
    <property type="component" value="Chromosome 1"/>
</dbReference>
<reference evidence="2 3" key="1">
    <citation type="submission" date="2023-02" db="EMBL/GenBank/DDBJ databases">
        <title>LHISI_Scaffold_Assembly.</title>
        <authorList>
            <person name="Stuart O.P."/>
            <person name="Cleave R."/>
            <person name="Magrath M.J.L."/>
            <person name="Mikheyev A.S."/>
        </authorList>
    </citation>
    <scope>NUCLEOTIDE SEQUENCE [LARGE SCALE GENOMIC DNA]</scope>
    <source>
        <strain evidence="2">Daus_M_001</strain>
        <tissue evidence="2">Leg muscle</tissue>
    </source>
</reference>
<organism evidence="2 3">
    <name type="scientific">Dryococelus australis</name>
    <dbReference type="NCBI Taxonomy" id="614101"/>
    <lineage>
        <taxon>Eukaryota</taxon>
        <taxon>Metazoa</taxon>
        <taxon>Ecdysozoa</taxon>
        <taxon>Arthropoda</taxon>
        <taxon>Hexapoda</taxon>
        <taxon>Insecta</taxon>
        <taxon>Pterygota</taxon>
        <taxon>Neoptera</taxon>
        <taxon>Polyneoptera</taxon>
        <taxon>Phasmatodea</taxon>
        <taxon>Verophasmatodea</taxon>
        <taxon>Anareolatae</taxon>
        <taxon>Phasmatidae</taxon>
        <taxon>Eurycanthinae</taxon>
        <taxon>Dryococelus</taxon>
    </lineage>
</organism>
<keyword evidence="3" id="KW-1185">Reference proteome</keyword>
<comment type="caution">
    <text evidence="2">The sequence shown here is derived from an EMBL/GenBank/DDBJ whole genome shotgun (WGS) entry which is preliminary data.</text>
</comment>